<feature type="chain" id="PRO_5046768288" evidence="1">
    <location>
        <begin position="18"/>
        <end position="228"/>
    </location>
</feature>
<sequence length="228" mass="26560">MLELIFIQYIFIQIVQCALWDRHLFFRLHDLNNNFSTRRVPAPQNTSSMDNNCTRLSRNERLSSATIISMEKKKKKATRRSGGEQKKGARHWWTRRRKGYLATWRRRSRLAARRRPARSRIERYRPTSYARETNASPRAVSSILLVDSRALAAAALLDARHADRRRVSLASRSPDQLCRPPEPPPTINLLPLARLLPSGIRLFCSYLAGPSSRQRFDRPEHSYLYYNA</sequence>
<dbReference type="Proteomes" id="UP001642520">
    <property type="component" value="Unassembled WGS sequence"/>
</dbReference>
<dbReference type="EMBL" id="CAXAJV020001289">
    <property type="protein sequence ID" value="CAL7938917.1"/>
    <property type="molecule type" value="Genomic_DNA"/>
</dbReference>
<keyword evidence="1" id="KW-0732">Signal</keyword>
<keyword evidence="3" id="KW-1185">Reference proteome</keyword>
<organism evidence="2 3">
    <name type="scientific">Xylocopa violacea</name>
    <name type="common">Violet carpenter bee</name>
    <name type="synonym">Apis violacea</name>
    <dbReference type="NCBI Taxonomy" id="135666"/>
    <lineage>
        <taxon>Eukaryota</taxon>
        <taxon>Metazoa</taxon>
        <taxon>Ecdysozoa</taxon>
        <taxon>Arthropoda</taxon>
        <taxon>Hexapoda</taxon>
        <taxon>Insecta</taxon>
        <taxon>Pterygota</taxon>
        <taxon>Neoptera</taxon>
        <taxon>Endopterygota</taxon>
        <taxon>Hymenoptera</taxon>
        <taxon>Apocrita</taxon>
        <taxon>Aculeata</taxon>
        <taxon>Apoidea</taxon>
        <taxon>Anthophila</taxon>
        <taxon>Apidae</taxon>
        <taxon>Xylocopa</taxon>
        <taxon>Xylocopa</taxon>
    </lineage>
</organism>
<evidence type="ECO:0000256" key="1">
    <source>
        <dbReference type="SAM" id="SignalP"/>
    </source>
</evidence>
<protein>
    <submittedName>
        <fullName evidence="2">Uncharacterized protein</fullName>
    </submittedName>
</protein>
<comment type="caution">
    <text evidence="2">The sequence shown here is derived from an EMBL/GenBank/DDBJ whole genome shotgun (WGS) entry which is preliminary data.</text>
</comment>
<reference evidence="2 3" key="1">
    <citation type="submission" date="2024-08" db="EMBL/GenBank/DDBJ databases">
        <authorList>
            <person name="Will J Nash"/>
            <person name="Angela Man"/>
            <person name="Seanna McTaggart"/>
            <person name="Kendall Baker"/>
            <person name="Tom Barker"/>
            <person name="Leah Catchpole"/>
            <person name="Alex Durrant"/>
            <person name="Karim Gharbi"/>
            <person name="Naomi Irish"/>
            <person name="Gemy Kaithakottil"/>
            <person name="Debby Ku"/>
            <person name="Aaliyah Providence"/>
            <person name="Felix Shaw"/>
            <person name="David Swarbreck"/>
            <person name="Chris Watkins"/>
            <person name="Ann M. McCartney"/>
            <person name="Giulio Formenti"/>
            <person name="Alice Mouton"/>
            <person name="Noel Vella"/>
            <person name="Bjorn M von Reumont"/>
            <person name="Adriana Vella"/>
            <person name="Wilfried Haerty"/>
        </authorList>
    </citation>
    <scope>NUCLEOTIDE SEQUENCE [LARGE SCALE GENOMIC DNA]</scope>
</reference>
<evidence type="ECO:0000313" key="2">
    <source>
        <dbReference type="EMBL" id="CAL7938917.1"/>
    </source>
</evidence>
<evidence type="ECO:0000313" key="3">
    <source>
        <dbReference type="Proteomes" id="UP001642520"/>
    </source>
</evidence>
<accession>A0ABP1NGE3</accession>
<name>A0ABP1NGE3_XYLVO</name>
<feature type="signal peptide" evidence="1">
    <location>
        <begin position="1"/>
        <end position="17"/>
    </location>
</feature>
<gene>
    <name evidence="2" type="ORF">XYLVIOL_LOCUS3568</name>
</gene>
<proteinExistence type="predicted"/>